<keyword evidence="1" id="KW-0479">Metal-binding</keyword>
<dbReference type="InterPro" id="IPR029052">
    <property type="entry name" value="Metallo-depent_PP-like"/>
</dbReference>
<sequence>MVVPNNSNKSTTIVQITDSHLFQEKDGCLLGISTYSSLRAVIDKVLSEQPDVHLVLGTGDISQDGTASSYRHFIEQVSRIDAPLRWMAGNHDVNSVLHSSSAATQWLQPIYDLDAWRIILLDSSVDGSVFGYLTPEQLQLLEQALDTAEERHVLIALHHHPVPIGCAWLNNLGLRNADEFLAITDRYSSVKGVIWGHIHQEFESLRNDVHLLSAPSTCVQFKPQSIDFAVDDCAPGYRWLKLFNDGRFSTGVSRVAADLFHPDMDVTGY</sequence>
<dbReference type="NCBIfam" id="NF008359">
    <property type="entry name" value="PRK11148.1"/>
    <property type="match status" value="1"/>
</dbReference>
<dbReference type="SUPFAM" id="SSF56300">
    <property type="entry name" value="Metallo-dependent phosphatases"/>
    <property type="match status" value="1"/>
</dbReference>
<keyword evidence="7" id="KW-1185">Reference proteome</keyword>
<proteinExistence type="inferred from homology"/>
<name>A0ABT7SQP2_9GAMM</name>
<feature type="domain" description="Calcineurin-like phosphoesterase" evidence="5">
    <location>
        <begin position="12"/>
        <end position="200"/>
    </location>
</feature>
<comment type="similarity">
    <text evidence="4">Belongs to the cyclic nucleotide phosphodiesterase class-III family.</text>
</comment>
<dbReference type="Proteomes" id="UP001241056">
    <property type="component" value="Unassembled WGS sequence"/>
</dbReference>
<dbReference type="PANTHER" id="PTHR42988">
    <property type="entry name" value="PHOSPHOHYDROLASE"/>
    <property type="match status" value="1"/>
</dbReference>
<evidence type="ECO:0000256" key="1">
    <source>
        <dbReference type="ARBA" id="ARBA00022723"/>
    </source>
</evidence>
<dbReference type="Gene3D" id="3.60.21.10">
    <property type="match status" value="1"/>
</dbReference>
<dbReference type="CDD" id="cd07402">
    <property type="entry name" value="MPP_GpdQ"/>
    <property type="match status" value="1"/>
</dbReference>
<dbReference type="InterPro" id="IPR050884">
    <property type="entry name" value="CNP_phosphodiesterase-III"/>
</dbReference>
<evidence type="ECO:0000313" key="7">
    <source>
        <dbReference type="Proteomes" id="UP001241056"/>
    </source>
</evidence>
<dbReference type="GO" id="GO:0004115">
    <property type="term" value="F:3',5'-cyclic-AMP phosphodiesterase activity"/>
    <property type="evidence" value="ECO:0007669"/>
    <property type="project" value="UniProtKB-EC"/>
</dbReference>
<organism evidence="6 7">
    <name type="scientific">Thiopseudomonas acetoxidans</name>
    <dbReference type="NCBI Taxonomy" id="3041622"/>
    <lineage>
        <taxon>Bacteria</taxon>
        <taxon>Pseudomonadati</taxon>
        <taxon>Pseudomonadota</taxon>
        <taxon>Gammaproteobacteria</taxon>
        <taxon>Pseudomonadales</taxon>
        <taxon>Pseudomonadaceae</taxon>
        <taxon>Thiopseudomonas</taxon>
    </lineage>
</organism>
<evidence type="ECO:0000256" key="4">
    <source>
        <dbReference type="ARBA" id="ARBA00025742"/>
    </source>
</evidence>
<evidence type="ECO:0000313" key="6">
    <source>
        <dbReference type="EMBL" id="MDM7857834.1"/>
    </source>
</evidence>
<evidence type="ECO:0000256" key="3">
    <source>
        <dbReference type="ARBA" id="ARBA00023004"/>
    </source>
</evidence>
<keyword evidence="3" id="KW-0408">Iron</keyword>
<dbReference type="InterPro" id="IPR004843">
    <property type="entry name" value="Calcineurin-like_PHP"/>
</dbReference>
<accession>A0ABT7SQP2</accession>
<protein>
    <submittedName>
        <fullName evidence="6">3',5'-cyclic-AMP phosphodiesterase</fullName>
        <ecNumber evidence="6">3.1.4.53</ecNumber>
    </submittedName>
</protein>
<dbReference type="Pfam" id="PF00149">
    <property type="entry name" value="Metallophos"/>
    <property type="match status" value="1"/>
</dbReference>
<dbReference type="EMBL" id="JAUCDY010000005">
    <property type="protein sequence ID" value="MDM7857834.1"/>
    <property type="molecule type" value="Genomic_DNA"/>
</dbReference>
<dbReference type="PANTHER" id="PTHR42988:SF2">
    <property type="entry name" value="CYCLIC NUCLEOTIDE PHOSPHODIESTERASE CBUA0032-RELATED"/>
    <property type="match status" value="1"/>
</dbReference>
<keyword evidence="2 6" id="KW-0378">Hydrolase</keyword>
<evidence type="ECO:0000256" key="2">
    <source>
        <dbReference type="ARBA" id="ARBA00022801"/>
    </source>
</evidence>
<reference evidence="6 7" key="1">
    <citation type="submission" date="2023-06" db="EMBL/GenBank/DDBJ databases">
        <title>Thiopseudomonas sp. CY1220 draft genome sequence.</title>
        <authorList>
            <person name="Zhao G."/>
            <person name="An M."/>
        </authorList>
    </citation>
    <scope>NUCLEOTIDE SEQUENCE [LARGE SCALE GENOMIC DNA]</scope>
    <source>
        <strain evidence="6 7">CY1220</strain>
    </source>
</reference>
<dbReference type="EC" id="3.1.4.53" evidence="6"/>
<dbReference type="InterPro" id="IPR026575">
    <property type="entry name" value="GpdQ/CpdA-like"/>
</dbReference>
<evidence type="ECO:0000259" key="5">
    <source>
        <dbReference type="Pfam" id="PF00149"/>
    </source>
</evidence>
<comment type="caution">
    <text evidence="6">The sequence shown here is derived from an EMBL/GenBank/DDBJ whole genome shotgun (WGS) entry which is preliminary data.</text>
</comment>
<gene>
    <name evidence="6" type="primary">cpdA</name>
    <name evidence="6" type="ORF">QEZ41_06015</name>
</gene>